<evidence type="ECO:0000256" key="6">
    <source>
        <dbReference type="PIRSR" id="PIRSR000089-1"/>
    </source>
</evidence>
<dbReference type="KEGG" id="mas:Mahau_0833"/>
<evidence type="ECO:0000256" key="4">
    <source>
        <dbReference type="ARBA" id="ARBA00022827"/>
    </source>
</evidence>
<dbReference type="FunFam" id="3.40.50.1220:FF:000001">
    <property type="entry name" value="Electron transfer flavoprotein, alpha subunit"/>
    <property type="match status" value="1"/>
</dbReference>
<dbReference type="HOGENOM" id="CLU_034178_1_1_9"/>
<dbReference type="Gene3D" id="3.40.50.1220">
    <property type="entry name" value="TPP-binding domain"/>
    <property type="match status" value="1"/>
</dbReference>
<dbReference type="SUPFAM" id="SSF52467">
    <property type="entry name" value="DHS-like NAD/FAD-binding domain"/>
    <property type="match status" value="1"/>
</dbReference>
<keyword evidence="4 6" id="KW-0274">FAD</keyword>
<dbReference type="PROSITE" id="PS00696">
    <property type="entry name" value="ETF_ALPHA"/>
    <property type="match status" value="1"/>
</dbReference>
<dbReference type="Pfam" id="PF01012">
    <property type="entry name" value="ETF"/>
    <property type="match status" value="1"/>
</dbReference>
<dbReference type="InterPro" id="IPR029035">
    <property type="entry name" value="DHS-like_NAD/FAD-binding_dom"/>
</dbReference>
<dbReference type="PIRSF" id="PIRSF000089">
    <property type="entry name" value="Electra_flavoP_a"/>
    <property type="match status" value="1"/>
</dbReference>
<comment type="similarity">
    <text evidence="1">Belongs to the ETF alpha-subunit/FixB family.</text>
</comment>
<keyword evidence="10" id="KW-1185">Reference proteome</keyword>
<dbReference type="Proteomes" id="UP000008457">
    <property type="component" value="Chromosome"/>
</dbReference>
<feature type="binding site" evidence="6">
    <location>
        <begin position="245"/>
        <end position="246"/>
    </location>
    <ligand>
        <name>FAD</name>
        <dbReference type="ChEBI" id="CHEBI:57692"/>
    </ligand>
</feature>
<keyword evidence="3" id="KW-0285">Flavoprotein</keyword>
<dbReference type="SMART" id="SM00893">
    <property type="entry name" value="ETF"/>
    <property type="match status" value="1"/>
</dbReference>
<comment type="cofactor">
    <cofactor evidence="6">
        <name>FAD</name>
        <dbReference type="ChEBI" id="CHEBI:57692"/>
    </cofactor>
    <text evidence="6">Binds 1 FAD per dimer.</text>
</comment>
<dbReference type="AlphaFoldDB" id="F4A1J7"/>
<dbReference type="GO" id="GO:0009055">
    <property type="term" value="F:electron transfer activity"/>
    <property type="evidence" value="ECO:0007669"/>
    <property type="project" value="InterPro"/>
</dbReference>
<reference evidence="10" key="1">
    <citation type="submission" date="2010-11" db="EMBL/GenBank/DDBJ databases">
        <title>The complete genome of Mahella australiensis DSM 15567.</title>
        <authorList>
            <consortium name="US DOE Joint Genome Institute (JGI-PGF)"/>
            <person name="Lucas S."/>
            <person name="Copeland A."/>
            <person name="Lapidus A."/>
            <person name="Bruce D."/>
            <person name="Goodwin L."/>
            <person name="Pitluck S."/>
            <person name="Kyrpides N."/>
            <person name="Mavromatis K."/>
            <person name="Pagani I."/>
            <person name="Ivanova N."/>
            <person name="Teshima H."/>
            <person name="Brettin T."/>
            <person name="Detter J.C."/>
            <person name="Han C."/>
            <person name="Tapia R."/>
            <person name="Land M."/>
            <person name="Hauser L."/>
            <person name="Markowitz V."/>
            <person name="Cheng J.-F."/>
            <person name="Hugenholtz P."/>
            <person name="Woyke T."/>
            <person name="Wu D."/>
            <person name="Spring S."/>
            <person name="Pukall R."/>
            <person name="Steenblock K."/>
            <person name="Schneider S."/>
            <person name="Klenk H.-P."/>
            <person name="Eisen J.A."/>
        </authorList>
    </citation>
    <scope>NUCLEOTIDE SEQUENCE [LARGE SCALE GENOMIC DNA]</scope>
    <source>
        <strain evidence="10">DSM 15567 / CIP 107919 / 50-1 BON</strain>
    </source>
</reference>
<dbReference type="Pfam" id="PF00766">
    <property type="entry name" value="ETF_alpha"/>
    <property type="match status" value="1"/>
</dbReference>
<dbReference type="PANTHER" id="PTHR43153:SF1">
    <property type="entry name" value="ELECTRON TRANSFER FLAVOPROTEIN SUBUNIT ALPHA, MITOCHONDRIAL"/>
    <property type="match status" value="1"/>
</dbReference>
<proteinExistence type="inferred from homology"/>
<dbReference type="GO" id="GO:0033539">
    <property type="term" value="P:fatty acid beta-oxidation using acyl-CoA dehydrogenase"/>
    <property type="evidence" value="ECO:0007669"/>
    <property type="project" value="TreeGrafter"/>
</dbReference>
<feature type="binding site" evidence="6">
    <location>
        <begin position="259"/>
        <end position="263"/>
    </location>
    <ligand>
        <name>FAD</name>
        <dbReference type="ChEBI" id="CHEBI:57692"/>
    </ligand>
</feature>
<accession>F4A1J7</accession>
<feature type="binding site" evidence="6">
    <location>
        <position position="220"/>
    </location>
    <ligand>
        <name>FAD</name>
        <dbReference type="ChEBI" id="CHEBI:57692"/>
    </ligand>
</feature>
<dbReference type="OrthoDB" id="9770286at2"/>
<protein>
    <submittedName>
        <fullName evidence="9">Electron transfer flavoprotein alpha subunit</fullName>
    </submittedName>
</protein>
<dbReference type="InterPro" id="IPR018206">
    <property type="entry name" value="ETF_asu_C_CS"/>
</dbReference>
<dbReference type="InterPro" id="IPR014731">
    <property type="entry name" value="ETF_asu_C"/>
</dbReference>
<evidence type="ECO:0000256" key="3">
    <source>
        <dbReference type="ARBA" id="ARBA00022630"/>
    </source>
</evidence>
<evidence type="ECO:0000259" key="8">
    <source>
        <dbReference type="SMART" id="SM00893"/>
    </source>
</evidence>
<dbReference type="CDD" id="cd01715">
    <property type="entry name" value="ETF_alpha"/>
    <property type="match status" value="1"/>
</dbReference>
<evidence type="ECO:0000256" key="7">
    <source>
        <dbReference type="SAM" id="MobiDB-lite"/>
    </source>
</evidence>
<feature type="binding site" evidence="6">
    <location>
        <begin position="276"/>
        <end position="283"/>
    </location>
    <ligand>
        <name>FAD</name>
        <dbReference type="ChEBI" id="CHEBI:57692"/>
    </ligand>
</feature>
<evidence type="ECO:0000256" key="2">
    <source>
        <dbReference type="ARBA" id="ARBA00022448"/>
    </source>
</evidence>
<dbReference type="RefSeq" id="WP_013780461.1">
    <property type="nucleotide sequence ID" value="NC_015520.1"/>
</dbReference>
<dbReference type="Gene3D" id="3.40.50.620">
    <property type="entry name" value="HUPs"/>
    <property type="match status" value="1"/>
</dbReference>
<gene>
    <name evidence="9" type="ordered locus">Mahau_0833</name>
</gene>
<dbReference type="EMBL" id="CP002360">
    <property type="protein sequence ID" value="AEE96031.1"/>
    <property type="molecule type" value="Genomic_DNA"/>
</dbReference>
<dbReference type="InterPro" id="IPR014730">
    <property type="entry name" value="ETF_a/b_N"/>
</dbReference>
<evidence type="ECO:0000313" key="9">
    <source>
        <dbReference type="EMBL" id="AEE96031.1"/>
    </source>
</evidence>
<dbReference type="eggNOG" id="COG2025">
    <property type="taxonomic scope" value="Bacteria"/>
</dbReference>
<dbReference type="GO" id="GO:0050660">
    <property type="term" value="F:flavin adenine dinucleotide binding"/>
    <property type="evidence" value="ECO:0007669"/>
    <property type="project" value="InterPro"/>
</dbReference>
<evidence type="ECO:0000313" key="10">
    <source>
        <dbReference type="Proteomes" id="UP000008457"/>
    </source>
</evidence>
<organism evidence="9 10">
    <name type="scientific">Mahella australiensis (strain DSM 15567 / CIP 107919 / 50-1 BON)</name>
    <dbReference type="NCBI Taxonomy" id="697281"/>
    <lineage>
        <taxon>Bacteria</taxon>
        <taxon>Bacillati</taxon>
        <taxon>Bacillota</taxon>
        <taxon>Clostridia</taxon>
        <taxon>Thermoanaerobacterales</taxon>
        <taxon>Thermoanaerobacterales Family IV. Incertae Sedis</taxon>
        <taxon>Mahella</taxon>
    </lineage>
</organism>
<keyword evidence="2" id="KW-0813">Transport</keyword>
<name>F4A1J7_MAHA5</name>
<evidence type="ECO:0000256" key="1">
    <source>
        <dbReference type="ARBA" id="ARBA00005817"/>
    </source>
</evidence>
<dbReference type="InterPro" id="IPR014729">
    <property type="entry name" value="Rossmann-like_a/b/a_fold"/>
</dbReference>
<evidence type="ECO:0000256" key="5">
    <source>
        <dbReference type="ARBA" id="ARBA00022982"/>
    </source>
</evidence>
<dbReference type="SUPFAM" id="SSF52402">
    <property type="entry name" value="Adenine nucleotide alpha hydrolases-like"/>
    <property type="match status" value="1"/>
</dbReference>
<dbReference type="STRING" id="697281.Mahau_0833"/>
<feature type="binding site" evidence="6">
    <location>
        <position position="297"/>
    </location>
    <ligand>
        <name>FAD</name>
        <dbReference type="ChEBI" id="CHEBI:57692"/>
    </ligand>
</feature>
<sequence>MELNEVWVLAEQKNGIIQTVSYELLNRARSLADKLNVSLAAVLMGYDIPADEVQELIYRGADKVYLIEHEVLKDFLVEPYSSVLCYMIDTYNPQIVIAGATSTGRTVLPHVAMRKRAGLTADCTILDIEEGTGNLLQTRPAIGGNILATIKTPEARPQMATVRPHSMKPAPRDTGRTGEIIKPVLPDGCLVSRVKKLDFIEDESQGISLQQADVVVAGGRGVGKAENFKYIEELAKVLGGAVGASRDVVDRGWITYPHQVGLSGKTVTPKLYMAIGISGAIQHIAGMQTSETIVAINKDPDAQIFKLADFGIVGDAMDILPVLIEKLKQCAAQREQEAVK</sequence>
<dbReference type="InterPro" id="IPR033947">
    <property type="entry name" value="ETF_alpha_N"/>
</dbReference>
<dbReference type="InterPro" id="IPR001308">
    <property type="entry name" value="ETF_a/FixB"/>
</dbReference>
<feature type="region of interest" description="Disordered" evidence="7">
    <location>
        <begin position="157"/>
        <end position="178"/>
    </location>
</feature>
<feature type="domain" description="Electron transfer flavoprotein alpha/beta-subunit N-terminal" evidence="8">
    <location>
        <begin position="6"/>
        <end position="194"/>
    </location>
</feature>
<dbReference type="PANTHER" id="PTHR43153">
    <property type="entry name" value="ELECTRON TRANSFER FLAVOPROTEIN ALPHA"/>
    <property type="match status" value="1"/>
</dbReference>
<reference evidence="9 10" key="2">
    <citation type="journal article" date="2011" name="Stand. Genomic Sci.">
        <title>Complete genome sequence of Mahella australiensis type strain (50-1 BON).</title>
        <authorList>
            <person name="Sikorski J."/>
            <person name="Teshima H."/>
            <person name="Nolan M."/>
            <person name="Lucas S."/>
            <person name="Hammon N."/>
            <person name="Deshpande S."/>
            <person name="Cheng J.F."/>
            <person name="Pitluck S."/>
            <person name="Liolios K."/>
            <person name="Pagani I."/>
            <person name="Ivanova N."/>
            <person name="Huntemann M."/>
            <person name="Mavromatis K."/>
            <person name="Ovchinikova G."/>
            <person name="Pati A."/>
            <person name="Tapia R."/>
            <person name="Han C."/>
            <person name="Goodwin L."/>
            <person name="Chen A."/>
            <person name="Palaniappan K."/>
            <person name="Land M."/>
            <person name="Hauser L."/>
            <person name="Ngatchou-Djao O.D."/>
            <person name="Rohde M."/>
            <person name="Pukall R."/>
            <person name="Spring S."/>
            <person name="Abt B."/>
            <person name="Goker M."/>
            <person name="Detter J.C."/>
            <person name="Woyke T."/>
            <person name="Bristow J."/>
            <person name="Markowitz V."/>
            <person name="Hugenholtz P."/>
            <person name="Eisen J.A."/>
            <person name="Kyrpides N.C."/>
            <person name="Klenk H.P."/>
            <person name="Lapidus A."/>
        </authorList>
    </citation>
    <scope>NUCLEOTIDE SEQUENCE [LARGE SCALE GENOMIC DNA]</scope>
    <source>
        <strain evidence="10">DSM 15567 / CIP 107919 / 50-1 BON</strain>
    </source>
</reference>
<keyword evidence="5" id="KW-0249">Electron transport</keyword>